<dbReference type="EMBL" id="QZJW01000048">
    <property type="protein sequence ID" value="RJO60289.1"/>
    <property type="molecule type" value="Genomic_DNA"/>
</dbReference>
<dbReference type="Proteomes" id="UP000285655">
    <property type="component" value="Unassembled WGS sequence"/>
</dbReference>
<gene>
    <name evidence="1" type="ORF">C4544_05355</name>
</gene>
<evidence type="ECO:0000313" key="2">
    <source>
        <dbReference type="Proteomes" id="UP000285655"/>
    </source>
</evidence>
<sequence>MPDATVILTIFDKVLNVLGLIREGKIKRDDKIDNSLHALYTALSETKTYVISLDKGKKRNRDKELNLARLWHDASVPLRQIDRELADICFLKGSYWLEPEAWTEARVQENQIALDNVFNKTRELLVGK</sequence>
<dbReference type="AlphaFoldDB" id="A0A419DAW6"/>
<accession>A0A419DAW6</accession>
<name>A0A419DAW6_9BACT</name>
<reference evidence="1 2" key="1">
    <citation type="journal article" date="2017" name="ISME J.">
        <title>Energy and carbon metabolisms in a deep terrestrial subsurface fluid microbial community.</title>
        <authorList>
            <person name="Momper L."/>
            <person name="Jungbluth S.P."/>
            <person name="Lee M.D."/>
            <person name="Amend J.P."/>
        </authorList>
    </citation>
    <scope>NUCLEOTIDE SEQUENCE [LARGE SCALE GENOMIC DNA]</scope>
    <source>
        <strain evidence="1">SURF_29</strain>
    </source>
</reference>
<comment type="caution">
    <text evidence="1">The sequence shown here is derived from an EMBL/GenBank/DDBJ whole genome shotgun (WGS) entry which is preliminary data.</text>
</comment>
<evidence type="ECO:0000313" key="1">
    <source>
        <dbReference type="EMBL" id="RJO60289.1"/>
    </source>
</evidence>
<proteinExistence type="predicted"/>
<protein>
    <submittedName>
        <fullName evidence="1">Uncharacterized protein</fullName>
    </submittedName>
</protein>
<organism evidence="1 2">
    <name type="scientific">candidate division WS5 bacterium</name>
    <dbReference type="NCBI Taxonomy" id="2093353"/>
    <lineage>
        <taxon>Bacteria</taxon>
        <taxon>candidate division WS5</taxon>
    </lineage>
</organism>